<dbReference type="Proteomes" id="UP001283361">
    <property type="component" value="Unassembled WGS sequence"/>
</dbReference>
<gene>
    <name evidence="1" type="ORF">RRG08_066353</name>
</gene>
<organism evidence="1 2">
    <name type="scientific">Elysia crispata</name>
    <name type="common">lettuce slug</name>
    <dbReference type="NCBI Taxonomy" id="231223"/>
    <lineage>
        <taxon>Eukaryota</taxon>
        <taxon>Metazoa</taxon>
        <taxon>Spiralia</taxon>
        <taxon>Lophotrochozoa</taxon>
        <taxon>Mollusca</taxon>
        <taxon>Gastropoda</taxon>
        <taxon>Heterobranchia</taxon>
        <taxon>Euthyneura</taxon>
        <taxon>Panpulmonata</taxon>
        <taxon>Sacoglossa</taxon>
        <taxon>Placobranchoidea</taxon>
        <taxon>Plakobranchidae</taxon>
        <taxon>Elysia</taxon>
    </lineage>
</organism>
<proteinExistence type="predicted"/>
<dbReference type="AlphaFoldDB" id="A0AAE0YAY5"/>
<dbReference type="EMBL" id="JAWDGP010006631">
    <property type="protein sequence ID" value="KAK3737666.1"/>
    <property type="molecule type" value="Genomic_DNA"/>
</dbReference>
<name>A0AAE0YAY5_9GAST</name>
<sequence length="183" mass="19930">MTRECRAFAFWQVIIGSRCSERQTDPNTCRLSPHLVSGACATSKLARSPSNQSPDSIYSPSHGQQCCYFRPLTCTSAKYRKENELGLVLTASASQSCTKAVSVSSFPIRHWRTSGLVGGDRLPTCPGLEALQDSLGINEISRSINEGEDRWNPPPPPPPDVPGGYEIQDLTTDLSSTRVSMVV</sequence>
<keyword evidence="2" id="KW-1185">Reference proteome</keyword>
<evidence type="ECO:0000313" key="1">
    <source>
        <dbReference type="EMBL" id="KAK3737666.1"/>
    </source>
</evidence>
<evidence type="ECO:0000313" key="2">
    <source>
        <dbReference type="Proteomes" id="UP001283361"/>
    </source>
</evidence>
<protein>
    <submittedName>
        <fullName evidence="1">Uncharacterized protein</fullName>
    </submittedName>
</protein>
<reference evidence="1" key="1">
    <citation type="journal article" date="2023" name="G3 (Bethesda)">
        <title>A reference genome for the long-term kleptoplast-retaining sea slug Elysia crispata morphotype clarki.</title>
        <authorList>
            <person name="Eastman K.E."/>
            <person name="Pendleton A.L."/>
            <person name="Shaikh M.A."/>
            <person name="Suttiyut T."/>
            <person name="Ogas R."/>
            <person name="Tomko P."/>
            <person name="Gavelis G."/>
            <person name="Widhalm J.R."/>
            <person name="Wisecaver J.H."/>
        </authorList>
    </citation>
    <scope>NUCLEOTIDE SEQUENCE</scope>
    <source>
        <strain evidence="1">ECLA1</strain>
    </source>
</reference>
<comment type="caution">
    <text evidence="1">The sequence shown here is derived from an EMBL/GenBank/DDBJ whole genome shotgun (WGS) entry which is preliminary data.</text>
</comment>
<accession>A0AAE0YAY5</accession>